<keyword evidence="2" id="KW-1185">Reference proteome</keyword>
<name>A0A1Y0SYB3_9CAUD</name>
<evidence type="ECO:0000313" key="1">
    <source>
        <dbReference type="EMBL" id="ARV76646.1"/>
    </source>
</evidence>
<gene>
    <name evidence="1" type="ORF">PHABIO_15</name>
</gene>
<reference evidence="1 2" key="1">
    <citation type="submission" date="2017-05" db="EMBL/GenBank/DDBJ databases">
        <authorList>
            <person name="Song R."/>
            <person name="Chenine A.L."/>
            <person name="Ruprecht R.M."/>
        </authorList>
    </citation>
    <scope>NUCLEOTIDE SEQUENCE [LARGE SCALE GENOMIC DNA]</scope>
</reference>
<dbReference type="Proteomes" id="UP000225448">
    <property type="component" value="Segment"/>
</dbReference>
<dbReference type="EMBL" id="MF042360">
    <property type="protein sequence ID" value="ARV76646.1"/>
    <property type="molecule type" value="Genomic_DNA"/>
</dbReference>
<accession>A0A1Y0SYB3</accession>
<organism evidence="1 2">
    <name type="scientific">Pseudomonas phage Phabio</name>
    <dbReference type="NCBI Taxonomy" id="2006668"/>
    <lineage>
        <taxon>Viruses</taxon>
        <taxon>Duplodnaviria</taxon>
        <taxon>Heunggongvirae</taxon>
        <taxon>Uroviricota</taxon>
        <taxon>Caudoviricetes</taxon>
        <taxon>Chimalliviridae</taxon>
        <taxon>Phabiovirus</taxon>
        <taxon>Phabiovirus phabio</taxon>
    </lineage>
</organism>
<sequence>MNRLLYWWYRRKADKYLMNRQMRLTFMQMFDDIPKEKVLAWTNLFHDDYIREINKLKKKYNIK</sequence>
<protein>
    <submittedName>
        <fullName evidence="1">Uncharacterized protein</fullName>
    </submittedName>
</protein>
<proteinExistence type="predicted"/>
<evidence type="ECO:0000313" key="2">
    <source>
        <dbReference type="Proteomes" id="UP000225448"/>
    </source>
</evidence>